<proteinExistence type="predicted"/>
<name>A0A7R9U6Y2_9STRA</name>
<protein>
    <submittedName>
        <fullName evidence="2">Uncharacterized protein</fullName>
    </submittedName>
</protein>
<sequence length="295" mass="33673">MLETNLEMVHQSRKRKGGASKESQGGARRKTQLDLQRVEIASERTCSASDRDSRLLLRLGYESGDRPTLPGAGELCGDSIEQTRTLVSKLHLLWRRSFCFASRGSNLKRRYEIVCNKEGCAFLFKAAWCSKLEGMVTKNFKPHSCSAMAHDKGYEACTMDLLLRYFADVVESHLESRTRVRDLRRSLIDTYGIDCGKNICFRALQRLGGKKADDSYVFLRSWLESLASADFGFLVDQEWDGHRFCRVAISACHQQASEETRLLCRMRTFAETEWAAVRVLYDLELQELARRGKAM</sequence>
<dbReference type="EMBL" id="HBEA01008060">
    <property type="protein sequence ID" value="CAD8256716.1"/>
    <property type="molecule type" value="Transcribed_RNA"/>
</dbReference>
<accession>A0A7R9U6Y2</accession>
<organism evidence="2">
    <name type="scientific">Pinguiococcus pyrenoidosus</name>
    <dbReference type="NCBI Taxonomy" id="172671"/>
    <lineage>
        <taxon>Eukaryota</taxon>
        <taxon>Sar</taxon>
        <taxon>Stramenopiles</taxon>
        <taxon>Ochrophyta</taxon>
        <taxon>Pinguiophyceae</taxon>
        <taxon>Pinguiochrysidales</taxon>
        <taxon>Pinguiochrysidaceae</taxon>
        <taxon>Pinguiococcus</taxon>
    </lineage>
</organism>
<dbReference type="AlphaFoldDB" id="A0A7R9U6Y2"/>
<evidence type="ECO:0000256" key="1">
    <source>
        <dbReference type="SAM" id="MobiDB-lite"/>
    </source>
</evidence>
<reference evidence="2" key="1">
    <citation type="submission" date="2021-01" db="EMBL/GenBank/DDBJ databases">
        <authorList>
            <person name="Corre E."/>
            <person name="Pelletier E."/>
            <person name="Niang G."/>
            <person name="Scheremetjew M."/>
            <person name="Finn R."/>
            <person name="Kale V."/>
            <person name="Holt S."/>
            <person name="Cochrane G."/>
            <person name="Meng A."/>
            <person name="Brown T."/>
            <person name="Cohen L."/>
        </authorList>
    </citation>
    <scope>NUCLEOTIDE SEQUENCE</scope>
    <source>
        <strain evidence="2">CCMP2078</strain>
    </source>
</reference>
<evidence type="ECO:0000313" key="2">
    <source>
        <dbReference type="EMBL" id="CAD8256716.1"/>
    </source>
</evidence>
<feature type="region of interest" description="Disordered" evidence="1">
    <location>
        <begin position="1"/>
        <end position="32"/>
    </location>
</feature>
<gene>
    <name evidence="2" type="ORF">PPYR1160_LOCUS6208</name>
</gene>